<dbReference type="Proteomes" id="UP001465755">
    <property type="component" value="Unassembled WGS sequence"/>
</dbReference>
<feature type="domain" description="Septin-type G" evidence="3">
    <location>
        <begin position="59"/>
        <end position="320"/>
    </location>
</feature>
<feature type="region of interest" description="Disordered" evidence="2">
    <location>
        <begin position="1"/>
        <end position="24"/>
    </location>
</feature>
<name>A0AAW1PUF1_9CHLO</name>
<dbReference type="AlphaFoldDB" id="A0AAW1PUF1"/>
<evidence type="ECO:0000256" key="2">
    <source>
        <dbReference type="SAM" id="MobiDB-lite"/>
    </source>
</evidence>
<evidence type="ECO:0000259" key="3">
    <source>
        <dbReference type="PROSITE" id="PS51719"/>
    </source>
</evidence>
<dbReference type="Gene3D" id="3.40.50.300">
    <property type="entry name" value="P-loop containing nucleotide triphosphate hydrolases"/>
    <property type="match status" value="1"/>
</dbReference>
<dbReference type="GO" id="GO:0005525">
    <property type="term" value="F:GTP binding"/>
    <property type="evidence" value="ECO:0007669"/>
    <property type="project" value="UniProtKB-KW"/>
</dbReference>
<dbReference type="InterPro" id="IPR030379">
    <property type="entry name" value="G_SEPTIN_dom"/>
</dbReference>
<dbReference type="PANTHER" id="PTHR18884">
    <property type="entry name" value="SEPTIN"/>
    <property type="match status" value="1"/>
</dbReference>
<protein>
    <recommendedName>
        <fullName evidence="3">Septin-type G domain-containing protein</fullName>
    </recommendedName>
</protein>
<dbReference type="SUPFAM" id="SSF52540">
    <property type="entry name" value="P-loop containing nucleoside triphosphate hydrolases"/>
    <property type="match status" value="1"/>
</dbReference>
<evidence type="ECO:0000313" key="4">
    <source>
        <dbReference type="EMBL" id="KAK9812173.1"/>
    </source>
</evidence>
<organism evidence="4 5">
    <name type="scientific">Symbiochloris irregularis</name>
    <dbReference type="NCBI Taxonomy" id="706552"/>
    <lineage>
        <taxon>Eukaryota</taxon>
        <taxon>Viridiplantae</taxon>
        <taxon>Chlorophyta</taxon>
        <taxon>core chlorophytes</taxon>
        <taxon>Trebouxiophyceae</taxon>
        <taxon>Trebouxiales</taxon>
        <taxon>Trebouxiaceae</taxon>
        <taxon>Symbiochloris</taxon>
    </lineage>
</organism>
<dbReference type="EMBL" id="JALJOQ010000008">
    <property type="protein sequence ID" value="KAK9812173.1"/>
    <property type="molecule type" value="Genomic_DNA"/>
</dbReference>
<dbReference type="InterPro" id="IPR027417">
    <property type="entry name" value="P-loop_NTPase"/>
</dbReference>
<proteinExistence type="inferred from homology"/>
<gene>
    <name evidence="4" type="ORF">WJX73_001853</name>
</gene>
<evidence type="ECO:0000313" key="5">
    <source>
        <dbReference type="Proteomes" id="UP001465755"/>
    </source>
</evidence>
<sequence>MQSIRSVLEGGPAADEQSEDSEIVSSDLISGDGEEVNGLAAEGPTNFSRRVLSIPPKHKVQHVNILVVGATGLGKSTFIQQLFIDCTKAYFEPRDGAKVSVEAFESEDGAAAVCTHVPDAVHTTNEEYEVYFHIQDTPGCTNDNVNQLKAAIIKHIRREKDTHYKLWLDRHRGRNASQPDALGADRQDRLFDVCVYFIPPHCFTSNDERFICDLNQEVPVIPVCAKADAMDVREREVFQAFVRERLALRLNFASIDEELRHASRAVGKAALHDAGYLPPFALVCSNTYRQISGIFEPVRGYPWGELHVSNLEHSDFNLVK</sequence>
<accession>A0AAW1PUF1</accession>
<keyword evidence="5" id="KW-1185">Reference proteome</keyword>
<dbReference type="Pfam" id="PF00735">
    <property type="entry name" value="Septin"/>
    <property type="match status" value="1"/>
</dbReference>
<dbReference type="PROSITE" id="PS51719">
    <property type="entry name" value="G_SEPTIN"/>
    <property type="match status" value="1"/>
</dbReference>
<comment type="similarity">
    <text evidence="1">Belongs to the TRAFAC class TrmE-Era-EngA-EngB-Septin-like GTPase superfamily. Septin GTPase family.</text>
</comment>
<comment type="caution">
    <text evidence="4">The sequence shown here is derived from an EMBL/GenBank/DDBJ whole genome shotgun (WGS) entry which is preliminary data.</text>
</comment>
<keyword evidence="1" id="KW-0547">Nucleotide-binding</keyword>
<evidence type="ECO:0000256" key="1">
    <source>
        <dbReference type="RuleBase" id="RU004560"/>
    </source>
</evidence>
<keyword evidence="1" id="KW-0342">GTP-binding</keyword>
<reference evidence="4 5" key="1">
    <citation type="journal article" date="2024" name="Nat. Commun.">
        <title>Phylogenomics reveals the evolutionary origins of lichenization in chlorophyte algae.</title>
        <authorList>
            <person name="Puginier C."/>
            <person name="Libourel C."/>
            <person name="Otte J."/>
            <person name="Skaloud P."/>
            <person name="Haon M."/>
            <person name="Grisel S."/>
            <person name="Petersen M."/>
            <person name="Berrin J.G."/>
            <person name="Delaux P.M."/>
            <person name="Dal Grande F."/>
            <person name="Keller J."/>
        </authorList>
    </citation>
    <scope>NUCLEOTIDE SEQUENCE [LARGE SCALE GENOMIC DNA]</scope>
    <source>
        <strain evidence="4 5">SAG 2036</strain>
    </source>
</reference>